<evidence type="ECO:0000256" key="1">
    <source>
        <dbReference type="SAM" id="Phobius"/>
    </source>
</evidence>
<sequence>MKGDKIVNSFQLKIFAMILMAFDHLASYIPGMPIWFNFIGRIVAPIFFFFLVEGFFNTRSKKKYALRLFAWSLVMFAGSKFVMMAFSRDYGIHNNIFLSLAMSVLIMAMMDWTRDNSRSKAAMAGGIVGVIVLVIASVFTEATIYGMSMTLVFYFLRGSKAKMAAVYIAVSLITTMGFSIPGFITNPDFGWYGLLMFDVQWMQVFAVPFILMYNGERGASSKPAKYMFYVFYPVHIWIIYAIGYYVERDNSATVETISWVLKEYFSRLI</sequence>
<accession>A0A069RHM6</accession>
<keyword evidence="1" id="KW-0812">Transmembrane</keyword>
<feature type="transmembrane region" description="Helical" evidence="1">
    <location>
        <begin position="164"/>
        <end position="184"/>
    </location>
</feature>
<dbReference type="STRING" id="1121324.CLIT_10c03520"/>
<comment type="caution">
    <text evidence="2">The sequence shown here is derived from an EMBL/GenBank/DDBJ whole genome shotgun (WGS) entry which is preliminary data.</text>
</comment>
<dbReference type="Pfam" id="PF05857">
    <property type="entry name" value="TraX"/>
    <property type="match status" value="1"/>
</dbReference>
<dbReference type="eggNOG" id="ENOG502ZEW4">
    <property type="taxonomic scope" value="Bacteria"/>
</dbReference>
<feature type="transmembrane region" description="Helical" evidence="1">
    <location>
        <begin position="12"/>
        <end position="29"/>
    </location>
</feature>
<name>A0A069RHM6_PEPLI</name>
<proteinExistence type="predicted"/>
<evidence type="ECO:0000313" key="2">
    <source>
        <dbReference type="EMBL" id="KDR95625.1"/>
    </source>
</evidence>
<feature type="transmembrane region" description="Helical" evidence="1">
    <location>
        <begin position="226"/>
        <end position="246"/>
    </location>
</feature>
<dbReference type="EMBL" id="JJMM01000010">
    <property type="protein sequence ID" value="KDR95625.1"/>
    <property type="molecule type" value="Genomic_DNA"/>
</dbReference>
<dbReference type="Proteomes" id="UP000027946">
    <property type="component" value="Unassembled WGS sequence"/>
</dbReference>
<feature type="transmembrane region" description="Helical" evidence="1">
    <location>
        <begin position="92"/>
        <end position="109"/>
    </location>
</feature>
<feature type="transmembrane region" description="Helical" evidence="1">
    <location>
        <begin position="190"/>
        <end position="214"/>
    </location>
</feature>
<keyword evidence="1" id="KW-1133">Transmembrane helix</keyword>
<feature type="transmembrane region" description="Helical" evidence="1">
    <location>
        <begin position="35"/>
        <end position="56"/>
    </location>
</feature>
<feature type="transmembrane region" description="Helical" evidence="1">
    <location>
        <begin position="68"/>
        <end position="86"/>
    </location>
</feature>
<reference evidence="2 3" key="1">
    <citation type="submission" date="2014-03" db="EMBL/GenBank/DDBJ databases">
        <title>Genome sequence of Clostridium litorale W6, DSM 5388.</title>
        <authorList>
            <person name="Poehlein A."/>
            <person name="Jagirdar A."/>
            <person name="Khonsari B."/>
            <person name="Chibani C.M."/>
            <person name="Gutierrez Gutierrez D.A."/>
            <person name="Davydova E."/>
            <person name="Alghaithi H.S."/>
            <person name="Nair K.P."/>
            <person name="Dhamotharan K."/>
            <person name="Chandran L."/>
            <person name="G W."/>
            <person name="Daniel R."/>
        </authorList>
    </citation>
    <scope>NUCLEOTIDE SEQUENCE [LARGE SCALE GENOMIC DNA]</scope>
    <source>
        <strain evidence="2 3">W6</strain>
    </source>
</reference>
<dbReference type="InterPro" id="IPR008875">
    <property type="entry name" value="TraX"/>
</dbReference>
<keyword evidence="3" id="KW-1185">Reference proteome</keyword>
<dbReference type="AlphaFoldDB" id="A0A069RHM6"/>
<gene>
    <name evidence="2" type="ORF">CLIT_10c03520</name>
</gene>
<evidence type="ECO:0008006" key="4">
    <source>
        <dbReference type="Google" id="ProtNLM"/>
    </source>
</evidence>
<protein>
    <recommendedName>
        <fullName evidence="4">TraX family protein</fullName>
    </recommendedName>
</protein>
<organism evidence="2 3">
    <name type="scientific">Peptoclostridium litorale DSM 5388</name>
    <dbReference type="NCBI Taxonomy" id="1121324"/>
    <lineage>
        <taxon>Bacteria</taxon>
        <taxon>Bacillati</taxon>
        <taxon>Bacillota</taxon>
        <taxon>Clostridia</taxon>
        <taxon>Peptostreptococcales</taxon>
        <taxon>Peptoclostridiaceae</taxon>
        <taxon>Peptoclostridium</taxon>
    </lineage>
</organism>
<evidence type="ECO:0000313" key="3">
    <source>
        <dbReference type="Proteomes" id="UP000027946"/>
    </source>
</evidence>
<keyword evidence="1" id="KW-0472">Membrane</keyword>